<comment type="caution">
    <text evidence="2">The sequence shown here is derived from an EMBL/GenBank/DDBJ whole genome shotgun (WGS) entry which is preliminary data.</text>
</comment>
<organism evidence="2 3">
    <name type="scientific">Rhodotorula diobovata</name>
    <dbReference type="NCBI Taxonomy" id="5288"/>
    <lineage>
        <taxon>Eukaryota</taxon>
        <taxon>Fungi</taxon>
        <taxon>Dikarya</taxon>
        <taxon>Basidiomycota</taxon>
        <taxon>Pucciniomycotina</taxon>
        <taxon>Microbotryomycetes</taxon>
        <taxon>Sporidiobolales</taxon>
        <taxon>Sporidiobolaceae</taxon>
        <taxon>Rhodotorula</taxon>
    </lineage>
</organism>
<dbReference type="GO" id="GO:0006506">
    <property type="term" value="P:GPI anchor biosynthetic process"/>
    <property type="evidence" value="ECO:0007669"/>
    <property type="project" value="InterPro"/>
</dbReference>
<keyword evidence="3" id="KW-1185">Reference proteome</keyword>
<dbReference type="PANTHER" id="PTHR21329">
    <property type="entry name" value="PHOSPHATIDYLINOSITOL N-ACETYLGLUCOSAMINYLTRANSFERASE SUBUNIT Q-RELATED"/>
    <property type="match status" value="1"/>
</dbReference>
<feature type="transmembrane region" description="Helical" evidence="1">
    <location>
        <begin position="201"/>
        <end position="226"/>
    </location>
</feature>
<dbReference type="PANTHER" id="PTHR21329:SF3">
    <property type="entry name" value="PHOSPHATIDYLINOSITOL N-ACETYLGLUCOSAMINYLTRANSFERASE SUBUNIT Q"/>
    <property type="match status" value="1"/>
</dbReference>
<dbReference type="Pfam" id="PF05024">
    <property type="entry name" value="Gpi1"/>
    <property type="match status" value="1"/>
</dbReference>
<keyword evidence="2" id="KW-0808">Transferase</keyword>
<evidence type="ECO:0000313" key="3">
    <source>
        <dbReference type="Proteomes" id="UP000311382"/>
    </source>
</evidence>
<keyword evidence="1" id="KW-1133">Transmembrane helix</keyword>
<accession>A0A5C5G560</accession>
<feature type="non-terminal residue" evidence="2">
    <location>
        <position position="1"/>
    </location>
</feature>
<reference evidence="2 3" key="1">
    <citation type="submission" date="2019-03" db="EMBL/GenBank/DDBJ databases">
        <title>Rhodosporidium diobovatum UCD-FST 08-225 genome sequencing, assembly, and annotation.</title>
        <authorList>
            <person name="Fakankun I.U."/>
            <person name="Fristensky B."/>
            <person name="Levin D.B."/>
        </authorList>
    </citation>
    <scope>NUCLEOTIDE SEQUENCE [LARGE SCALE GENOMIC DNA]</scope>
    <source>
        <strain evidence="2 3">UCD-FST 08-225</strain>
    </source>
</reference>
<dbReference type="OrthoDB" id="70250at2759"/>
<feature type="transmembrane region" description="Helical" evidence="1">
    <location>
        <begin position="6"/>
        <end position="23"/>
    </location>
</feature>
<feature type="transmembrane region" description="Helical" evidence="1">
    <location>
        <begin position="170"/>
        <end position="195"/>
    </location>
</feature>
<dbReference type="InterPro" id="IPR007720">
    <property type="entry name" value="PigQ/GPI1"/>
</dbReference>
<keyword evidence="1" id="KW-0812">Transmembrane</keyword>
<feature type="non-terminal residue" evidence="2">
    <location>
        <position position="236"/>
    </location>
</feature>
<dbReference type="AlphaFoldDB" id="A0A5C5G560"/>
<feature type="transmembrane region" description="Helical" evidence="1">
    <location>
        <begin position="123"/>
        <end position="149"/>
    </location>
</feature>
<name>A0A5C5G560_9BASI</name>
<evidence type="ECO:0000313" key="2">
    <source>
        <dbReference type="EMBL" id="TNY23606.1"/>
    </source>
</evidence>
<sequence length="236" mass="25875">SFFNLMWLGANDVIVGVALAVYVRDNAASIRSLTTDLVEVHVLMYLRELLSWLNSWPMGIKLNSEVAGLICRAFLFLSRVWEEAVLKPTLANLPVKLIGCAGFLGASSLLALAADLVSLLTLPFFACYVTATLVYRWSLRSLSALFNVFRGRKYNPLRSRVEPASYDVDALLLGTILFVTLSFVFPTLAAFYAAFASSRLFILAVQTVLLAGVAGLNAFPLFALLLHVKAPRRLPG</sequence>
<proteinExistence type="predicted"/>
<protein>
    <submittedName>
        <fullName evidence="2">N-acetylglucosaminyl transferase component-domain-containing protein</fullName>
    </submittedName>
</protein>
<dbReference type="EMBL" id="SOZI01000009">
    <property type="protein sequence ID" value="TNY23606.1"/>
    <property type="molecule type" value="Genomic_DNA"/>
</dbReference>
<gene>
    <name evidence="2" type="ORF">DMC30DRAFT_341061</name>
</gene>
<dbReference type="STRING" id="5288.A0A5C5G560"/>
<dbReference type="Proteomes" id="UP000311382">
    <property type="component" value="Unassembled WGS sequence"/>
</dbReference>
<dbReference type="GO" id="GO:0005783">
    <property type="term" value="C:endoplasmic reticulum"/>
    <property type="evidence" value="ECO:0007669"/>
    <property type="project" value="TreeGrafter"/>
</dbReference>
<dbReference type="GO" id="GO:0016020">
    <property type="term" value="C:membrane"/>
    <property type="evidence" value="ECO:0007669"/>
    <property type="project" value="InterPro"/>
</dbReference>
<keyword evidence="1" id="KW-0472">Membrane</keyword>
<evidence type="ECO:0000256" key="1">
    <source>
        <dbReference type="SAM" id="Phobius"/>
    </source>
</evidence>
<dbReference type="GO" id="GO:0016740">
    <property type="term" value="F:transferase activity"/>
    <property type="evidence" value="ECO:0007669"/>
    <property type="project" value="UniProtKB-KW"/>
</dbReference>